<sequence>MQETFLQDEIVIDDNGKSSKNTFNLSSHRLAVVILSQMRTGSSVLGELFNQNPSFFYIFEPLWLVEKRPNVHLRLNLNTSFTKMIWATLNCDFSEFSKYTRSRSLFSFRSNRHVMQFCKEVLQRQPGECGLVLQPKIVPKLATYCNRIPYSALKTIRLLNIDSLKHYLNDSTIHLKIIHLVRDPRATFASRIHLHTPRRANGSEIEELCNWITRNTLNKNVSSQWQGRYTLVRYEDFADHPELITKKLYRFLGMPIHGDVLQWVKENTHKNKRHGPYSTGNHDAYANARKWRSLLSFHEVSRIQEICSQAMEVVGYKIADSSETLSNLQTSLVGIIPQDVIAIRL</sequence>
<dbReference type="Gene3D" id="3.40.50.300">
    <property type="entry name" value="P-loop containing nucleotide triphosphate hydrolases"/>
    <property type="match status" value="1"/>
</dbReference>
<reference evidence="2" key="1">
    <citation type="submission" date="2025-08" db="UniProtKB">
        <authorList>
            <consortium name="RefSeq"/>
        </authorList>
    </citation>
    <scope>IDENTIFICATION</scope>
    <source>
        <tissue evidence="2">Gonad</tissue>
    </source>
</reference>
<evidence type="ECO:0000313" key="1">
    <source>
        <dbReference type="Proteomes" id="UP000515135"/>
    </source>
</evidence>
<dbReference type="GO" id="GO:0001517">
    <property type="term" value="F:N-acetylglucosamine 6-O-sulfotransferase activity"/>
    <property type="evidence" value="ECO:0007669"/>
    <property type="project" value="TreeGrafter"/>
</dbReference>
<protein>
    <submittedName>
        <fullName evidence="2">Carbohydrate sulfotransferase 1-like</fullName>
    </submittedName>
</protein>
<dbReference type="GeneID" id="109472099"/>
<dbReference type="InterPro" id="IPR027417">
    <property type="entry name" value="P-loop_NTPase"/>
</dbReference>
<dbReference type="KEGG" id="bbel:109472099"/>
<dbReference type="AlphaFoldDB" id="A0A6P4YDI6"/>
<dbReference type="SUPFAM" id="SSF52540">
    <property type="entry name" value="P-loop containing nucleoside triphosphate hydrolases"/>
    <property type="match status" value="1"/>
</dbReference>
<evidence type="ECO:0000313" key="2">
    <source>
        <dbReference type="RefSeq" id="XP_019627230.1"/>
    </source>
</evidence>
<dbReference type="InterPro" id="IPR051135">
    <property type="entry name" value="Gal/GlcNAc/GalNAc_ST"/>
</dbReference>
<dbReference type="PANTHER" id="PTHR10704">
    <property type="entry name" value="CARBOHYDRATE SULFOTRANSFERASE"/>
    <property type="match status" value="1"/>
</dbReference>
<keyword evidence="1" id="KW-1185">Reference proteome</keyword>
<dbReference type="PANTHER" id="PTHR10704:SF44">
    <property type="entry name" value="LD35051P-RELATED"/>
    <property type="match status" value="1"/>
</dbReference>
<dbReference type="GO" id="GO:0006044">
    <property type="term" value="P:N-acetylglucosamine metabolic process"/>
    <property type="evidence" value="ECO:0007669"/>
    <property type="project" value="TreeGrafter"/>
</dbReference>
<dbReference type="Proteomes" id="UP000515135">
    <property type="component" value="Unplaced"/>
</dbReference>
<dbReference type="GO" id="GO:0006790">
    <property type="term" value="P:sulfur compound metabolic process"/>
    <property type="evidence" value="ECO:0007669"/>
    <property type="project" value="TreeGrafter"/>
</dbReference>
<dbReference type="Pfam" id="PF13469">
    <property type="entry name" value="Sulfotransfer_3"/>
    <property type="match status" value="1"/>
</dbReference>
<proteinExistence type="predicted"/>
<dbReference type="OrthoDB" id="6138663at2759"/>
<gene>
    <name evidence="2" type="primary">LOC109472099</name>
</gene>
<dbReference type="RefSeq" id="XP_019627230.1">
    <property type="nucleotide sequence ID" value="XM_019771671.1"/>
</dbReference>
<organism evidence="1 2">
    <name type="scientific">Branchiostoma belcheri</name>
    <name type="common">Amphioxus</name>
    <dbReference type="NCBI Taxonomy" id="7741"/>
    <lineage>
        <taxon>Eukaryota</taxon>
        <taxon>Metazoa</taxon>
        <taxon>Chordata</taxon>
        <taxon>Cephalochordata</taxon>
        <taxon>Leptocardii</taxon>
        <taxon>Amphioxiformes</taxon>
        <taxon>Branchiostomatidae</taxon>
        <taxon>Branchiostoma</taxon>
    </lineage>
</organism>
<accession>A0A6P4YDI6</accession>
<name>A0A6P4YDI6_BRABE</name>